<dbReference type="RefSeq" id="XP_043034577.1">
    <property type="nucleotide sequence ID" value="XM_043179585.1"/>
</dbReference>
<reference evidence="2" key="1">
    <citation type="submission" date="2020-11" db="EMBL/GenBank/DDBJ databases">
        <title>Adaptations for nitrogen fixation in a non-lichenized fungal sporocarp promotes dispersal by wood-feeding termites.</title>
        <authorList>
            <consortium name="DOE Joint Genome Institute"/>
            <person name="Koch R.A."/>
            <person name="Yoon G."/>
            <person name="Arayal U."/>
            <person name="Lail K."/>
            <person name="Amirebrahimi M."/>
            <person name="Labutti K."/>
            <person name="Lipzen A."/>
            <person name="Riley R."/>
            <person name="Barry K."/>
            <person name="Henrissat B."/>
            <person name="Grigoriev I.V."/>
            <person name="Herr J.R."/>
            <person name="Aime M.C."/>
        </authorList>
    </citation>
    <scope>NUCLEOTIDE SEQUENCE</scope>
    <source>
        <strain evidence="2">MCA 3950</strain>
    </source>
</reference>
<evidence type="ECO:0000313" key="2">
    <source>
        <dbReference type="EMBL" id="KAG7441077.1"/>
    </source>
</evidence>
<sequence length="295" mass="33004">MLNKYTVLSYLSSLRRAFRSSGPITPSERRARISSKPRQPLPPEKALLLTDLRCGLVGAPMAEHRISPLRSRSGEGGEDIFDGGPSQQSGDSVPVDANTPAMINCEWQERINMTRVLNRTHKKNDSRRRSHLDYYYLFVIFFDPLYPYIDCPSLRLTERPSDGYASSISPGSCTDQPGALRNRCRMPRRRLQQHLYWQPQFLSSFLLGMLTMTSYRTRTRLEADSSFGSTLSVNLVTATELTSDDNATPLVLIPESVRAPTIPGSRPGGSAVRARYDGLQAMLAVSNCMAKIKIE</sequence>
<name>A0A9P7VI74_9AGAR</name>
<dbReference type="GeneID" id="66101879"/>
<dbReference type="AlphaFoldDB" id="A0A9P7VI74"/>
<gene>
    <name evidence="2" type="ORF">BT62DRAFT_1080432</name>
</gene>
<evidence type="ECO:0000256" key="1">
    <source>
        <dbReference type="SAM" id="MobiDB-lite"/>
    </source>
</evidence>
<protein>
    <submittedName>
        <fullName evidence="2">Uncharacterized protein</fullName>
    </submittedName>
</protein>
<organism evidence="2 3">
    <name type="scientific">Guyanagaster necrorhizus</name>
    <dbReference type="NCBI Taxonomy" id="856835"/>
    <lineage>
        <taxon>Eukaryota</taxon>
        <taxon>Fungi</taxon>
        <taxon>Dikarya</taxon>
        <taxon>Basidiomycota</taxon>
        <taxon>Agaricomycotina</taxon>
        <taxon>Agaricomycetes</taxon>
        <taxon>Agaricomycetidae</taxon>
        <taxon>Agaricales</taxon>
        <taxon>Marasmiineae</taxon>
        <taxon>Physalacriaceae</taxon>
        <taxon>Guyanagaster</taxon>
    </lineage>
</organism>
<proteinExistence type="predicted"/>
<evidence type="ECO:0000313" key="3">
    <source>
        <dbReference type="Proteomes" id="UP000812287"/>
    </source>
</evidence>
<feature type="region of interest" description="Disordered" evidence="1">
    <location>
        <begin position="65"/>
        <end position="93"/>
    </location>
</feature>
<feature type="region of interest" description="Disordered" evidence="1">
    <location>
        <begin position="20"/>
        <end position="44"/>
    </location>
</feature>
<comment type="caution">
    <text evidence="2">The sequence shown here is derived from an EMBL/GenBank/DDBJ whole genome shotgun (WGS) entry which is preliminary data.</text>
</comment>
<dbReference type="Proteomes" id="UP000812287">
    <property type="component" value="Unassembled WGS sequence"/>
</dbReference>
<accession>A0A9P7VI74</accession>
<keyword evidence="3" id="KW-1185">Reference proteome</keyword>
<dbReference type="EMBL" id="MU250564">
    <property type="protein sequence ID" value="KAG7441077.1"/>
    <property type="molecule type" value="Genomic_DNA"/>
</dbReference>